<dbReference type="Gene3D" id="3.20.20.70">
    <property type="entry name" value="Aldolase class I"/>
    <property type="match status" value="1"/>
</dbReference>
<evidence type="ECO:0000313" key="10">
    <source>
        <dbReference type="Proteomes" id="UP000230132"/>
    </source>
</evidence>
<evidence type="ECO:0000256" key="1">
    <source>
        <dbReference type="ARBA" id="ARBA00004680"/>
    </source>
</evidence>
<keyword evidence="4 7" id="KW-0963">Cytoplasm</keyword>
<dbReference type="UniPathway" id="UPA00109">
    <property type="reaction ID" value="UER00189"/>
</dbReference>
<dbReference type="InterPro" id="IPR022896">
    <property type="entry name" value="TrioseP_Isoase_bac/euk"/>
</dbReference>
<comment type="caution">
    <text evidence="9">The sequence shown here is derived from an EMBL/GenBank/DDBJ whole genome shotgun (WGS) entry which is preliminary data.</text>
</comment>
<evidence type="ECO:0000256" key="6">
    <source>
        <dbReference type="ARBA" id="ARBA00023235"/>
    </source>
</evidence>
<comment type="similarity">
    <text evidence="2 7 8">Belongs to the triosephosphate isomerase family.</text>
</comment>
<dbReference type="NCBIfam" id="TIGR00419">
    <property type="entry name" value="tim"/>
    <property type="match status" value="1"/>
</dbReference>
<feature type="binding site" evidence="7">
    <location>
        <begin position="8"/>
        <end position="10"/>
    </location>
    <ligand>
        <name>substrate</name>
    </ligand>
</feature>
<dbReference type="UniPathway" id="UPA00138"/>
<gene>
    <name evidence="7" type="primary">tpiA</name>
    <name evidence="9" type="ORF">COU05_03100</name>
</gene>
<dbReference type="CDD" id="cd00311">
    <property type="entry name" value="TIM"/>
    <property type="match status" value="1"/>
</dbReference>
<proteinExistence type="inferred from homology"/>
<dbReference type="FunFam" id="3.20.20.70:FF:000016">
    <property type="entry name" value="Triosephosphate isomerase"/>
    <property type="match status" value="1"/>
</dbReference>
<dbReference type="GO" id="GO:0046166">
    <property type="term" value="P:glyceraldehyde-3-phosphate biosynthetic process"/>
    <property type="evidence" value="ECO:0007669"/>
    <property type="project" value="TreeGrafter"/>
</dbReference>
<evidence type="ECO:0000256" key="2">
    <source>
        <dbReference type="ARBA" id="ARBA00007422"/>
    </source>
</evidence>
<evidence type="ECO:0000256" key="5">
    <source>
        <dbReference type="ARBA" id="ARBA00023152"/>
    </source>
</evidence>
<dbReference type="GO" id="GO:0004807">
    <property type="term" value="F:triose-phosphate isomerase activity"/>
    <property type="evidence" value="ECO:0007669"/>
    <property type="project" value="UniProtKB-UniRule"/>
</dbReference>
<keyword evidence="3 7" id="KW-0312">Gluconeogenesis</keyword>
<dbReference type="Proteomes" id="UP000230132">
    <property type="component" value="Unassembled WGS sequence"/>
</dbReference>
<organism evidence="9 10">
    <name type="scientific">bacterium (Candidatus Gribaldobacteria) CG10_big_fil_rev_8_21_14_0_10_37_21</name>
    <dbReference type="NCBI Taxonomy" id="2014275"/>
    <lineage>
        <taxon>Bacteria</taxon>
        <taxon>Candidatus Gribaldobacteria</taxon>
    </lineage>
</organism>
<comment type="subunit">
    <text evidence="7 8">Homodimer.</text>
</comment>
<dbReference type="PROSITE" id="PS51440">
    <property type="entry name" value="TIM_2"/>
    <property type="match status" value="1"/>
</dbReference>
<evidence type="ECO:0000256" key="7">
    <source>
        <dbReference type="HAMAP-Rule" id="MF_00147"/>
    </source>
</evidence>
<accession>A0A2H0UTM9</accession>
<dbReference type="AlphaFoldDB" id="A0A2H0UTM9"/>
<dbReference type="InterPro" id="IPR000652">
    <property type="entry name" value="Triosephosphate_isomerase"/>
</dbReference>
<dbReference type="InterPro" id="IPR020861">
    <property type="entry name" value="Triosephosphate_isomerase_AS"/>
</dbReference>
<protein>
    <recommendedName>
        <fullName evidence="7 8">Triosephosphate isomerase</fullName>
        <shortName evidence="7">TIM</shortName>
        <shortName evidence="7">TPI</shortName>
        <ecNumber evidence="7 8">5.3.1.1</ecNumber>
    </recommendedName>
    <alternativeName>
        <fullName evidence="7">Triose-phosphate isomerase</fullName>
    </alternativeName>
</protein>
<dbReference type="GO" id="GO:0005829">
    <property type="term" value="C:cytosol"/>
    <property type="evidence" value="ECO:0007669"/>
    <property type="project" value="TreeGrafter"/>
</dbReference>
<dbReference type="PROSITE" id="PS00171">
    <property type="entry name" value="TIM_1"/>
    <property type="match status" value="1"/>
</dbReference>
<dbReference type="GO" id="GO:0006096">
    <property type="term" value="P:glycolytic process"/>
    <property type="evidence" value="ECO:0007669"/>
    <property type="project" value="UniProtKB-UniRule"/>
</dbReference>
<feature type="active site" description="Electrophile" evidence="7">
    <location>
        <position position="93"/>
    </location>
</feature>
<keyword evidence="5 7" id="KW-0324">Glycolysis</keyword>
<dbReference type="EMBL" id="PFAX01000032">
    <property type="protein sequence ID" value="PIR90102.1"/>
    <property type="molecule type" value="Genomic_DNA"/>
</dbReference>
<dbReference type="SUPFAM" id="SSF51351">
    <property type="entry name" value="Triosephosphate isomerase (TIM)"/>
    <property type="match status" value="1"/>
</dbReference>
<dbReference type="EC" id="5.3.1.1" evidence="7 8"/>
<dbReference type="GO" id="GO:0006094">
    <property type="term" value="P:gluconeogenesis"/>
    <property type="evidence" value="ECO:0007669"/>
    <property type="project" value="UniProtKB-UniRule"/>
</dbReference>
<evidence type="ECO:0000313" key="9">
    <source>
        <dbReference type="EMBL" id="PIR90102.1"/>
    </source>
</evidence>
<name>A0A2H0UTM9_9BACT</name>
<dbReference type="Pfam" id="PF00121">
    <property type="entry name" value="TIM"/>
    <property type="match status" value="1"/>
</dbReference>
<evidence type="ECO:0000256" key="4">
    <source>
        <dbReference type="ARBA" id="ARBA00022490"/>
    </source>
</evidence>
<keyword evidence="6 7" id="KW-0413">Isomerase</keyword>
<evidence type="ECO:0000256" key="8">
    <source>
        <dbReference type="RuleBase" id="RU363013"/>
    </source>
</evidence>
<comment type="pathway">
    <text evidence="1 7 8">Carbohydrate degradation; glycolysis; D-glyceraldehyde 3-phosphate from glycerone phosphate: step 1/1.</text>
</comment>
<evidence type="ECO:0000256" key="3">
    <source>
        <dbReference type="ARBA" id="ARBA00022432"/>
    </source>
</evidence>
<dbReference type="InterPro" id="IPR035990">
    <property type="entry name" value="TIM_sf"/>
</dbReference>
<dbReference type="InterPro" id="IPR013785">
    <property type="entry name" value="Aldolase_TIM"/>
</dbReference>
<dbReference type="GO" id="GO:0019563">
    <property type="term" value="P:glycerol catabolic process"/>
    <property type="evidence" value="ECO:0007669"/>
    <property type="project" value="TreeGrafter"/>
</dbReference>
<feature type="binding site" evidence="7">
    <location>
        <begin position="231"/>
        <end position="232"/>
    </location>
    <ligand>
        <name>substrate</name>
    </ligand>
</feature>
<dbReference type="PANTHER" id="PTHR21139">
    <property type="entry name" value="TRIOSEPHOSPHATE ISOMERASE"/>
    <property type="match status" value="1"/>
</dbReference>
<feature type="binding site" evidence="7">
    <location>
        <position position="210"/>
    </location>
    <ligand>
        <name>substrate</name>
    </ligand>
</feature>
<feature type="active site" description="Proton acceptor" evidence="7">
    <location>
        <position position="164"/>
    </location>
</feature>
<sequence>MKKIIVANWKCNPTTQQEAKKLFEAYKGLKSKHEMVVCPPACFLEEAALLLKGKQGVALGAQDCFWQEKGAFTGQVSALQLKSLGVKYVILGHSEKRVLGDTDKIVNQKLKVALKANLKPILCLGETKATREKGKTFELLRGQVKSCLLGVSKKELGQIILAYEPVWAIGSGVACKEDEVLTVILYLKKLIAENYSKKISQEIKIIYGGSVVSENAKEYLNNKWIDGLLLGGASLNKKELNEIVNLI</sequence>
<reference evidence="10" key="1">
    <citation type="submission" date="2017-09" db="EMBL/GenBank/DDBJ databases">
        <title>Depth-based differentiation of microbial function through sediment-hosted aquifers and enrichment of novel symbionts in the deep terrestrial subsurface.</title>
        <authorList>
            <person name="Probst A.J."/>
            <person name="Ladd B."/>
            <person name="Jarett J.K."/>
            <person name="Geller-Mcgrath D.E."/>
            <person name="Sieber C.M.K."/>
            <person name="Emerson J.B."/>
            <person name="Anantharaman K."/>
            <person name="Thomas B.C."/>
            <person name="Malmstrom R."/>
            <person name="Stieglmeier M."/>
            <person name="Klingl A."/>
            <person name="Woyke T."/>
            <person name="Ryan C.M."/>
            <person name="Banfield J.F."/>
        </authorList>
    </citation>
    <scope>NUCLEOTIDE SEQUENCE [LARGE SCALE GENOMIC DNA]</scope>
</reference>
<dbReference type="PANTHER" id="PTHR21139:SF42">
    <property type="entry name" value="TRIOSEPHOSPHATE ISOMERASE"/>
    <property type="match status" value="1"/>
</dbReference>
<comment type="subcellular location">
    <subcellularLocation>
        <location evidence="7 8">Cytoplasm</location>
    </subcellularLocation>
</comment>
<comment type="function">
    <text evidence="7">Involved in the gluconeogenesis. Catalyzes stereospecifically the conversion of dihydroxyacetone phosphate (DHAP) to D-glyceraldehyde-3-phosphate (G3P).</text>
</comment>
<feature type="binding site" evidence="7">
    <location>
        <position position="170"/>
    </location>
    <ligand>
        <name>substrate</name>
    </ligand>
</feature>
<dbReference type="HAMAP" id="MF_00147_B">
    <property type="entry name" value="TIM_B"/>
    <property type="match status" value="1"/>
</dbReference>
<comment type="pathway">
    <text evidence="7 8">Carbohydrate biosynthesis; gluconeogenesis.</text>
</comment>
<comment type="catalytic activity">
    <reaction evidence="7 8">
        <text>D-glyceraldehyde 3-phosphate = dihydroxyacetone phosphate</text>
        <dbReference type="Rhea" id="RHEA:18585"/>
        <dbReference type="ChEBI" id="CHEBI:57642"/>
        <dbReference type="ChEBI" id="CHEBI:59776"/>
        <dbReference type="EC" id="5.3.1.1"/>
    </reaction>
</comment>